<proteinExistence type="predicted"/>
<name>A0ABW5Y855_9SPHI</name>
<sequence>MNYLFTGRCYKKWQLCCALLLLLSAKIVRAEGSKEINSNGGGRAYLYSSKTATQSFPFPTLGTMKVYVKAGETINVGSSAQGINSGTIYLRAPDGSTFTSGNSKTTGFILDASQESAGPLPAAGGYTPYKVVATAAQEGVWEVDFTAPGSDNGSESNPVVTPAGGNWNQPTGPYIAAFDITVFNTSNAPVKGRVFTNIFCGVLSSFSLGFNGIFYILTKDGYQYVLDNNGQAGNGFSFFANNKGFKTASGTASYQSVNNTASPLVQDPTAPDTQTDITHKIFFNSPAADLPASAKTPGNGNTWLINPPFVPTITNVQFVGTEGTVGQAGTAPLGGSFNFDVTSNGSYVLAIDVNNNGSFTDAIDRKLTGKVTNGSNSIVWDGLDGLGNKIPAGTTIYNANLSVSLFNAEVHFPFFDVERNINGIKLTRTTGNGAPDNTVYWDDSPLTLTGTPSNPITNLTGINSLVNGHKWGSPTFNNSENDFGNNKSIDTWAYVSQAPISNNLTFTLREADLEVVSLKSDVVKGCAGQVVNYVATVRNNGPSDVKGSIFEFDFPAEMVDVKATGTQTTGTTTIVSSITNPASYIATMDMPNGAVITFNITGKVSKVPATGKVSVAATIRRPADVTDPDATNPDAAVPTDAFNECDSAPSGVGCNNIKTDTATFLAAPDAGPDQIIERDKKATVTANQAGIWAQVGNTPAAATIASATTAKTDITGLSQLGAYKFVFTNLNGCTDTLTINVTSSKLGNANVITPNGDGNNDVLTIPDIDKFPGSHLSIYNRWGNEVYHSDNYANDWAGKGLADGTYYFVLNRREANGTFKVFKDWIYLKH</sequence>
<gene>
    <name evidence="3" type="ORF">ACFS5N_03535</name>
</gene>
<protein>
    <submittedName>
        <fullName evidence="3">Gliding motility-associated C-terminal domain-containing protein</fullName>
    </submittedName>
</protein>
<accession>A0ABW5Y855</accession>
<feature type="signal peptide" evidence="1">
    <location>
        <begin position="1"/>
        <end position="30"/>
    </location>
</feature>
<dbReference type="RefSeq" id="WP_377182299.1">
    <property type="nucleotide sequence ID" value="NZ_JBHUPD010000001.1"/>
</dbReference>
<dbReference type="InterPro" id="IPR001434">
    <property type="entry name" value="OmcB-like_DUF11"/>
</dbReference>
<dbReference type="InterPro" id="IPR026341">
    <property type="entry name" value="T9SS_type_B"/>
</dbReference>
<dbReference type="Pfam" id="PF13585">
    <property type="entry name" value="CHU_C"/>
    <property type="match status" value="1"/>
</dbReference>
<dbReference type="EMBL" id="JBHUPD010000001">
    <property type="protein sequence ID" value="MFD2871527.1"/>
    <property type="molecule type" value="Genomic_DNA"/>
</dbReference>
<feature type="domain" description="DUF11" evidence="2">
    <location>
        <begin position="522"/>
        <end position="636"/>
    </location>
</feature>
<dbReference type="Proteomes" id="UP001597557">
    <property type="component" value="Unassembled WGS sequence"/>
</dbReference>
<evidence type="ECO:0000313" key="3">
    <source>
        <dbReference type="EMBL" id="MFD2871527.1"/>
    </source>
</evidence>
<feature type="chain" id="PRO_5045733701" evidence="1">
    <location>
        <begin position="31"/>
        <end position="830"/>
    </location>
</feature>
<keyword evidence="4" id="KW-1185">Reference proteome</keyword>
<dbReference type="NCBIfam" id="TIGR04131">
    <property type="entry name" value="Bac_Flav_CTERM"/>
    <property type="match status" value="1"/>
</dbReference>
<keyword evidence="1" id="KW-0732">Signal</keyword>
<evidence type="ECO:0000256" key="1">
    <source>
        <dbReference type="SAM" id="SignalP"/>
    </source>
</evidence>
<dbReference type="Pfam" id="PF01345">
    <property type="entry name" value="DUF11"/>
    <property type="match status" value="1"/>
</dbReference>
<organism evidence="3 4">
    <name type="scientific">Mucilaginibacter ximonensis</name>
    <dbReference type="NCBI Taxonomy" id="538021"/>
    <lineage>
        <taxon>Bacteria</taxon>
        <taxon>Pseudomonadati</taxon>
        <taxon>Bacteroidota</taxon>
        <taxon>Sphingobacteriia</taxon>
        <taxon>Sphingobacteriales</taxon>
        <taxon>Sphingobacteriaceae</taxon>
        <taxon>Mucilaginibacter</taxon>
    </lineage>
</organism>
<evidence type="ECO:0000259" key="2">
    <source>
        <dbReference type="Pfam" id="PF01345"/>
    </source>
</evidence>
<reference evidence="4" key="1">
    <citation type="journal article" date="2019" name="Int. J. Syst. Evol. Microbiol.">
        <title>The Global Catalogue of Microorganisms (GCM) 10K type strain sequencing project: providing services to taxonomists for standard genome sequencing and annotation.</title>
        <authorList>
            <consortium name="The Broad Institute Genomics Platform"/>
            <consortium name="The Broad Institute Genome Sequencing Center for Infectious Disease"/>
            <person name="Wu L."/>
            <person name="Ma J."/>
        </authorList>
    </citation>
    <scope>NUCLEOTIDE SEQUENCE [LARGE SCALE GENOMIC DNA]</scope>
    <source>
        <strain evidence="4">KCTC 22437</strain>
    </source>
</reference>
<evidence type="ECO:0000313" key="4">
    <source>
        <dbReference type="Proteomes" id="UP001597557"/>
    </source>
</evidence>
<comment type="caution">
    <text evidence="3">The sequence shown here is derived from an EMBL/GenBank/DDBJ whole genome shotgun (WGS) entry which is preliminary data.</text>
</comment>